<keyword evidence="2 5" id="KW-0812">Transmembrane</keyword>
<feature type="transmembrane region" description="Helical" evidence="5">
    <location>
        <begin position="188"/>
        <end position="217"/>
    </location>
</feature>
<evidence type="ECO:0000256" key="1">
    <source>
        <dbReference type="ARBA" id="ARBA00004141"/>
    </source>
</evidence>
<protein>
    <submittedName>
        <fullName evidence="7">O-antigen ligase family protein</fullName>
    </submittedName>
</protein>
<feature type="transmembrane region" description="Helical" evidence="5">
    <location>
        <begin position="120"/>
        <end position="142"/>
    </location>
</feature>
<feature type="transmembrane region" description="Helical" evidence="5">
    <location>
        <begin position="20"/>
        <end position="47"/>
    </location>
</feature>
<feature type="transmembrane region" description="Helical" evidence="5">
    <location>
        <begin position="154"/>
        <end position="176"/>
    </location>
</feature>
<feature type="transmembrane region" description="Helical" evidence="5">
    <location>
        <begin position="90"/>
        <end position="108"/>
    </location>
</feature>
<evidence type="ECO:0000256" key="5">
    <source>
        <dbReference type="SAM" id="Phobius"/>
    </source>
</evidence>
<dbReference type="Proteomes" id="UP000664807">
    <property type="component" value="Unassembled WGS sequence"/>
</dbReference>
<organism evidence="7 8">
    <name type="scientific">Flagellimonas profundi</name>
    <dbReference type="NCBI Taxonomy" id="2915620"/>
    <lineage>
        <taxon>Bacteria</taxon>
        <taxon>Pseudomonadati</taxon>
        <taxon>Bacteroidota</taxon>
        <taxon>Flavobacteriia</taxon>
        <taxon>Flavobacteriales</taxon>
        <taxon>Flavobacteriaceae</taxon>
        <taxon>Flagellimonas</taxon>
    </lineage>
</organism>
<evidence type="ECO:0000256" key="3">
    <source>
        <dbReference type="ARBA" id="ARBA00022989"/>
    </source>
</evidence>
<evidence type="ECO:0000256" key="2">
    <source>
        <dbReference type="ARBA" id="ARBA00022692"/>
    </source>
</evidence>
<evidence type="ECO:0000313" key="7">
    <source>
        <dbReference type="EMBL" id="MBO0342103.1"/>
    </source>
</evidence>
<keyword evidence="7" id="KW-0436">Ligase</keyword>
<name>A0ABS3FG11_9FLAO</name>
<keyword evidence="8" id="KW-1185">Reference proteome</keyword>
<comment type="caution">
    <text evidence="7">The sequence shown here is derived from an EMBL/GenBank/DDBJ whole genome shotgun (WGS) entry which is preliminary data.</text>
</comment>
<feature type="transmembrane region" description="Helical" evidence="5">
    <location>
        <begin position="389"/>
        <end position="405"/>
    </location>
</feature>
<dbReference type="PANTHER" id="PTHR37422:SF13">
    <property type="entry name" value="LIPOPOLYSACCHARIDE BIOSYNTHESIS PROTEIN PA4999-RELATED"/>
    <property type="match status" value="1"/>
</dbReference>
<dbReference type="PANTHER" id="PTHR37422">
    <property type="entry name" value="TEICHURONIC ACID BIOSYNTHESIS PROTEIN TUAE"/>
    <property type="match status" value="1"/>
</dbReference>
<dbReference type="InterPro" id="IPR051533">
    <property type="entry name" value="WaaL-like"/>
</dbReference>
<evidence type="ECO:0000256" key="4">
    <source>
        <dbReference type="ARBA" id="ARBA00023136"/>
    </source>
</evidence>
<dbReference type="EMBL" id="JAFLNM010000002">
    <property type="protein sequence ID" value="MBO0342103.1"/>
    <property type="molecule type" value="Genomic_DNA"/>
</dbReference>
<sequence length="412" mass="47815">MSARNKVVNTLKNHQLTPYLLGLILSTLLLGYVLSSIFLGIFVSYVIYNIVVGKYKMTFNLFLAIPVALFVYFSLTYFWSVDKEQTLRGLVRSLSILLVPVMFFFIPRFSLKDLSSILNIFAYTNLGLGVLFLISSAIRFLSSHSLHEFYYHDLVSVLELNAIYVSAIFAISFFHLLSKETSRTIDKIGALFLFLLIVLMASKSILFLSFIGLLIFFFWKKREIYLKKYLLYIGFASLVLVVFSKPIINRIFDEKGMQIHEVLTNEKFNKIYPWTGTSIRILQLRILKEQIEEEGIFWTGFGLAASNNNLIKRHTEFNTYSAFHHYNYHNTYAQSFSETGIIGLLFLLIFLGRNLINGFKSKSYVFFMSSLLMIIWPLTESVLSRQRGIYFFIILICVFNHVRYIQNKLNAE</sequence>
<feature type="transmembrane region" description="Helical" evidence="5">
    <location>
        <begin position="229"/>
        <end position="248"/>
    </location>
</feature>
<keyword evidence="3 5" id="KW-1133">Transmembrane helix</keyword>
<keyword evidence="4 5" id="KW-0472">Membrane</keyword>
<dbReference type="InterPro" id="IPR007016">
    <property type="entry name" value="O-antigen_ligase-rel_domated"/>
</dbReference>
<feature type="transmembrane region" description="Helical" evidence="5">
    <location>
        <begin position="332"/>
        <end position="352"/>
    </location>
</feature>
<proteinExistence type="predicted"/>
<evidence type="ECO:0000259" key="6">
    <source>
        <dbReference type="Pfam" id="PF04932"/>
    </source>
</evidence>
<dbReference type="Pfam" id="PF04932">
    <property type="entry name" value="Wzy_C"/>
    <property type="match status" value="1"/>
</dbReference>
<feature type="transmembrane region" description="Helical" evidence="5">
    <location>
        <begin position="59"/>
        <end position="78"/>
    </location>
</feature>
<comment type="subcellular location">
    <subcellularLocation>
        <location evidence="1">Membrane</location>
        <topology evidence="1">Multi-pass membrane protein</topology>
    </subcellularLocation>
</comment>
<gene>
    <name evidence="7" type="ORF">J0654_10625</name>
</gene>
<feature type="domain" description="O-antigen ligase-related" evidence="6">
    <location>
        <begin position="190"/>
        <end position="348"/>
    </location>
</feature>
<dbReference type="GO" id="GO:0016874">
    <property type="term" value="F:ligase activity"/>
    <property type="evidence" value="ECO:0007669"/>
    <property type="project" value="UniProtKB-KW"/>
</dbReference>
<evidence type="ECO:0000313" key="8">
    <source>
        <dbReference type="Proteomes" id="UP000664807"/>
    </source>
</evidence>
<reference evidence="7 8" key="1">
    <citation type="submission" date="2021-03" db="EMBL/GenBank/DDBJ databases">
        <title>Muricauda lutimaris sp. nov. and Muricauda ruestringensis sp. nov, two marine members of the Flavobacteriaceae isolated from deep sea sediments of Western Pacific.</title>
        <authorList>
            <person name="Zhao S."/>
            <person name="Liu R."/>
        </authorList>
    </citation>
    <scope>NUCLEOTIDE SEQUENCE [LARGE SCALE GENOMIC DNA]</scope>
    <source>
        <strain evidence="7 8">BC31-3-A3</strain>
    </source>
</reference>
<dbReference type="RefSeq" id="WP_207028738.1">
    <property type="nucleotide sequence ID" value="NZ_JAFLNM010000002.1"/>
</dbReference>
<feature type="transmembrane region" description="Helical" evidence="5">
    <location>
        <begin position="364"/>
        <end position="383"/>
    </location>
</feature>
<accession>A0ABS3FG11</accession>